<evidence type="ECO:0000313" key="2">
    <source>
        <dbReference type="Proteomes" id="UP000054632"/>
    </source>
</evidence>
<accession>A0A0V1DSL5</accession>
<protein>
    <submittedName>
        <fullName evidence="1">Uncharacterized protein</fullName>
    </submittedName>
</protein>
<organism evidence="1 2">
    <name type="scientific">Trichinella pseudospiralis</name>
    <name type="common">Parasitic roundworm</name>
    <dbReference type="NCBI Taxonomy" id="6337"/>
    <lineage>
        <taxon>Eukaryota</taxon>
        <taxon>Metazoa</taxon>
        <taxon>Ecdysozoa</taxon>
        <taxon>Nematoda</taxon>
        <taxon>Enoplea</taxon>
        <taxon>Dorylaimia</taxon>
        <taxon>Trichinellida</taxon>
        <taxon>Trichinellidae</taxon>
        <taxon>Trichinella</taxon>
    </lineage>
</organism>
<comment type="caution">
    <text evidence="1">The sequence shown here is derived from an EMBL/GenBank/DDBJ whole genome shotgun (WGS) entry which is preliminary data.</text>
</comment>
<proteinExistence type="predicted"/>
<dbReference type="EMBL" id="JYDR01000356">
    <property type="protein sequence ID" value="KRY64559.1"/>
    <property type="molecule type" value="Genomic_DNA"/>
</dbReference>
<reference evidence="1 2" key="1">
    <citation type="submission" date="2015-01" db="EMBL/GenBank/DDBJ databases">
        <title>Evolution of Trichinella species and genotypes.</title>
        <authorList>
            <person name="Korhonen P.K."/>
            <person name="Edoardo P."/>
            <person name="Giuseppe L.R."/>
            <person name="Gasser R.B."/>
        </authorList>
    </citation>
    <scope>NUCLEOTIDE SEQUENCE [LARGE SCALE GENOMIC DNA]</scope>
    <source>
        <strain evidence="1">ISS13</strain>
    </source>
</reference>
<name>A0A0V1DSL5_TRIPS</name>
<evidence type="ECO:0000313" key="1">
    <source>
        <dbReference type="EMBL" id="KRY64559.1"/>
    </source>
</evidence>
<dbReference type="Proteomes" id="UP000054632">
    <property type="component" value="Unassembled WGS sequence"/>
</dbReference>
<sequence length="93" mass="10217">MSFALDTFGTQAHRFAPNTLSEGDEQRYKKKLVKSILAQLGTSPRMRRAHEVQLAFLEVGKPSLCSSLKNSAFSQKEAGVENGHLRLLGNPSS</sequence>
<dbReference type="AlphaFoldDB" id="A0A0V1DSL5"/>
<gene>
    <name evidence="1" type="ORF">T4A_7519</name>
</gene>